<dbReference type="MGI" id="MGI:2685920">
    <property type="gene designation" value="Clec2m"/>
</dbReference>
<dbReference type="GO" id="GO:0016020">
    <property type="term" value="C:membrane"/>
    <property type="evidence" value="ECO:0007669"/>
    <property type="project" value="UniProtKB-SubCell"/>
</dbReference>
<dbReference type="PANTHER" id="PTHR46784">
    <property type="entry name" value="KILLER CELL LECTIN-LIKE RECEPTOR SUBFAMILY B MEMBER 1"/>
    <property type="match status" value="1"/>
</dbReference>
<dbReference type="InterPro" id="IPR016187">
    <property type="entry name" value="CTDL_fold"/>
</dbReference>
<keyword evidence="6 8" id="KW-0472">Membrane</keyword>
<evidence type="ECO:0000256" key="4">
    <source>
        <dbReference type="ARBA" id="ARBA00022968"/>
    </source>
</evidence>
<dbReference type="Pfam" id="PF00059">
    <property type="entry name" value="Lectin_C"/>
    <property type="match status" value="1"/>
</dbReference>
<evidence type="ECO:0000256" key="2">
    <source>
        <dbReference type="ARBA" id="ARBA00022692"/>
    </source>
</evidence>
<dbReference type="Gene3D" id="3.10.100.10">
    <property type="entry name" value="Mannose-Binding Protein A, subunit A"/>
    <property type="match status" value="1"/>
</dbReference>
<comment type="subcellular location">
    <subcellularLocation>
        <location evidence="1">Membrane</location>
        <topology evidence="1">Single-pass type II membrane protein</topology>
    </subcellularLocation>
</comment>
<evidence type="ECO:0000256" key="1">
    <source>
        <dbReference type="ARBA" id="ARBA00004606"/>
    </source>
</evidence>
<organism evidence="10">
    <name type="scientific">Mus musculus</name>
    <name type="common">Mouse</name>
    <dbReference type="NCBI Taxonomy" id="10090"/>
    <lineage>
        <taxon>Eukaryota</taxon>
        <taxon>Metazoa</taxon>
        <taxon>Chordata</taxon>
        <taxon>Craniata</taxon>
        <taxon>Vertebrata</taxon>
        <taxon>Euteleostomi</taxon>
        <taxon>Mammalia</taxon>
        <taxon>Eutheria</taxon>
        <taxon>Euarchontoglires</taxon>
        <taxon>Glires</taxon>
        <taxon>Rodentia</taxon>
        <taxon>Myomorpha</taxon>
        <taxon>Muroidea</taxon>
        <taxon>Muridae</taxon>
        <taxon>Murinae</taxon>
        <taxon>Mus</taxon>
        <taxon>Mus</taxon>
    </lineage>
</organism>
<proteinExistence type="evidence at transcript level"/>
<dbReference type="InterPro" id="IPR051527">
    <property type="entry name" value="KLR_subfamily_B"/>
</dbReference>
<gene>
    <name evidence="11" type="primary">Clec2m</name>
    <name evidence="11" type="synonym">4922502D21Rik</name>
    <name evidence="10" type="synonym">Spata78</name>
</gene>
<dbReference type="PROSITE" id="PS50041">
    <property type="entry name" value="C_TYPE_LECTIN_2"/>
    <property type="match status" value="1"/>
</dbReference>
<evidence type="ECO:0000313" key="11">
    <source>
        <dbReference type="MGI" id="MGI:2685920"/>
    </source>
</evidence>
<accession>A0A0S2SPY8</accession>
<dbReference type="AGR" id="MGI:2685920"/>
<dbReference type="CDD" id="cd03593">
    <property type="entry name" value="CLECT_NK_receptors_like"/>
    <property type="match status" value="1"/>
</dbReference>
<dbReference type="GO" id="GO:0030246">
    <property type="term" value="F:carbohydrate binding"/>
    <property type="evidence" value="ECO:0007669"/>
    <property type="project" value="UniProtKB-KW"/>
</dbReference>
<dbReference type="SMART" id="SM00034">
    <property type="entry name" value="CLECT"/>
    <property type="match status" value="1"/>
</dbReference>
<feature type="domain" description="C-type lectin" evidence="9">
    <location>
        <begin position="78"/>
        <end position="183"/>
    </location>
</feature>
<keyword evidence="5 8" id="KW-1133">Transmembrane helix</keyword>
<evidence type="ECO:0000256" key="8">
    <source>
        <dbReference type="SAM" id="Phobius"/>
    </source>
</evidence>
<evidence type="ECO:0000256" key="6">
    <source>
        <dbReference type="ARBA" id="ARBA00023136"/>
    </source>
</evidence>
<dbReference type="InterPro" id="IPR001304">
    <property type="entry name" value="C-type_lectin-like"/>
</dbReference>
<name>A0A0S2SPY8_MOUSE</name>
<protein>
    <submittedName>
        <fullName evidence="10">SPATA78</fullName>
    </submittedName>
</protein>
<evidence type="ECO:0000256" key="7">
    <source>
        <dbReference type="ARBA" id="ARBA00023157"/>
    </source>
</evidence>
<keyword evidence="2 8" id="KW-0812">Transmembrane</keyword>
<dbReference type="EMBL" id="KT261751">
    <property type="protein sequence ID" value="ALP43790.1"/>
    <property type="molecule type" value="mRNA"/>
</dbReference>
<dbReference type="InterPro" id="IPR033992">
    <property type="entry name" value="NKR-like_CTLD"/>
</dbReference>
<evidence type="ECO:0000313" key="10">
    <source>
        <dbReference type="EMBL" id="ALP43790.1"/>
    </source>
</evidence>
<dbReference type="PANTHER" id="PTHR46784:SF1">
    <property type="entry name" value="KILLER CELL LECTIN-LIKE RECEPTOR SUBFAMILY B MEMBER 1"/>
    <property type="match status" value="1"/>
</dbReference>
<keyword evidence="4" id="KW-0735">Signal-anchor</keyword>
<sequence length="189" mass="22091">MQTDTSPRLPQTSHERRHHRLMFDAKKVLTLWTLLGGAVAVLLWGFFSFPRKFTVTRTARNKTCDDEVKLCPKDWNKPRQNCFSRIQHKNSWLTANDTCELHDATLAVFIDKTEVEILMNQIQEMKTYWIGLHRQNLLGIWVWTNGSKYNNLHEIQDHGQCAFVHQKGIDSTSCEDQKEFICTREGQCP</sequence>
<keyword evidence="3" id="KW-0430">Lectin</keyword>
<dbReference type="SUPFAM" id="SSF56436">
    <property type="entry name" value="C-type lectin-like"/>
    <property type="match status" value="1"/>
</dbReference>
<keyword evidence="7" id="KW-1015">Disulfide bond</keyword>
<reference evidence="10" key="1">
    <citation type="submission" date="2015-06" db="EMBL/GenBank/DDBJ databases">
        <authorList>
            <person name="Hoefler B.C."/>
            <person name="Straight P.D."/>
        </authorList>
    </citation>
    <scope>NUCLEOTIDE SEQUENCE</scope>
    <source>
        <strain evidence="10">BALB/c</strain>
    </source>
</reference>
<dbReference type="InterPro" id="IPR016186">
    <property type="entry name" value="C-type_lectin-like/link_sf"/>
</dbReference>
<dbReference type="AlphaFoldDB" id="A0A0S2SPY8"/>
<evidence type="ECO:0000256" key="5">
    <source>
        <dbReference type="ARBA" id="ARBA00022989"/>
    </source>
</evidence>
<feature type="transmembrane region" description="Helical" evidence="8">
    <location>
        <begin position="29"/>
        <end position="47"/>
    </location>
</feature>
<evidence type="ECO:0000256" key="3">
    <source>
        <dbReference type="ARBA" id="ARBA00022734"/>
    </source>
</evidence>
<evidence type="ECO:0000259" key="9">
    <source>
        <dbReference type="PROSITE" id="PS50041"/>
    </source>
</evidence>